<dbReference type="AlphaFoldDB" id="A0A8T0UHM1"/>
<evidence type="ECO:0000256" key="1">
    <source>
        <dbReference type="ARBA" id="ARBA00004251"/>
    </source>
</evidence>
<keyword evidence="7" id="KW-0677">Repeat</keyword>
<dbReference type="Pfam" id="PF12799">
    <property type="entry name" value="LRR_4"/>
    <property type="match status" value="1"/>
</dbReference>
<dbReference type="PRINTS" id="PR00019">
    <property type="entry name" value="LEURICHRPT"/>
</dbReference>
<evidence type="ECO:0000256" key="3">
    <source>
        <dbReference type="ARBA" id="ARBA00022475"/>
    </source>
</evidence>
<keyword evidence="4" id="KW-0433">Leucine-rich repeat</keyword>
<keyword evidence="8 12" id="KW-1133">Transmembrane helix</keyword>
<dbReference type="Pfam" id="PF08263">
    <property type="entry name" value="LRRNT_2"/>
    <property type="match status" value="1"/>
</dbReference>
<dbReference type="SUPFAM" id="SSF52058">
    <property type="entry name" value="L domain-like"/>
    <property type="match status" value="2"/>
</dbReference>
<evidence type="ECO:0000256" key="5">
    <source>
        <dbReference type="ARBA" id="ARBA00022692"/>
    </source>
</evidence>
<dbReference type="SUPFAM" id="SSF52047">
    <property type="entry name" value="RNI-like"/>
    <property type="match status" value="1"/>
</dbReference>
<evidence type="ECO:0000256" key="12">
    <source>
        <dbReference type="SAM" id="Phobius"/>
    </source>
</evidence>
<name>A0A8T0UHM1_PANVG</name>
<dbReference type="PROSITE" id="PS51450">
    <property type="entry name" value="LRR"/>
    <property type="match status" value="1"/>
</dbReference>
<keyword evidence="5 12" id="KW-0812">Transmembrane</keyword>
<dbReference type="InterPro" id="IPR046956">
    <property type="entry name" value="RLP23-like"/>
</dbReference>
<feature type="domain" description="Disease resistance R13L4/SHOC-2-like LRR" evidence="15">
    <location>
        <begin position="128"/>
        <end position="252"/>
    </location>
</feature>
<dbReference type="GO" id="GO:0005886">
    <property type="term" value="C:plasma membrane"/>
    <property type="evidence" value="ECO:0007669"/>
    <property type="project" value="UniProtKB-SubCell"/>
</dbReference>
<evidence type="ECO:0000256" key="10">
    <source>
        <dbReference type="ARBA" id="ARBA00023170"/>
    </source>
</evidence>
<evidence type="ECO:0000256" key="9">
    <source>
        <dbReference type="ARBA" id="ARBA00023136"/>
    </source>
</evidence>
<dbReference type="FunFam" id="3.80.10.10:FF:000649">
    <property type="entry name" value="Leucine Rich Repeat family protein"/>
    <property type="match status" value="1"/>
</dbReference>
<keyword evidence="17" id="KW-1185">Reference proteome</keyword>
<protein>
    <recommendedName>
        <fullName evidence="18">Leucine-rich repeat-containing N-terminal plant-type domain-containing protein</fullName>
    </recommendedName>
</protein>
<dbReference type="PANTHER" id="PTHR48063">
    <property type="entry name" value="LRR RECEPTOR-LIKE KINASE"/>
    <property type="match status" value="1"/>
</dbReference>
<evidence type="ECO:0000256" key="6">
    <source>
        <dbReference type="ARBA" id="ARBA00022729"/>
    </source>
</evidence>
<keyword evidence="9 12" id="KW-0472">Membrane</keyword>
<dbReference type="InterPro" id="IPR055414">
    <property type="entry name" value="LRR_R13L4/SHOC2-like"/>
</dbReference>
<organism evidence="16 17">
    <name type="scientific">Panicum virgatum</name>
    <name type="common">Blackwell switchgrass</name>
    <dbReference type="NCBI Taxonomy" id="38727"/>
    <lineage>
        <taxon>Eukaryota</taxon>
        <taxon>Viridiplantae</taxon>
        <taxon>Streptophyta</taxon>
        <taxon>Embryophyta</taxon>
        <taxon>Tracheophyta</taxon>
        <taxon>Spermatophyta</taxon>
        <taxon>Magnoliopsida</taxon>
        <taxon>Liliopsida</taxon>
        <taxon>Poales</taxon>
        <taxon>Poaceae</taxon>
        <taxon>PACMAD clade</taxon>
        <taxon>Panicoideae</taxon>
        <taxon>Panicodae</taxon>
        <taxon>Paniceae</taxon>
        <taxon>Panicinae</taxon>
        <taxon>Panicum</taxon>
        <taxon>Panicum sect. Hiantes</taxon>
    </lineage>
</organism>
<dbReference type="InterPro" id="IPR003591">
    <property type="entry name" value="Leu-rich_rpt_typical-subtyp"/>
</dbReference>
<feature type="domain" description="Leucine-rich repeat-containing N-terminal plant-type" evidence="14">
    <location>
        <begin position="54"/>
        <end position="91"/>
    </location>
</feature>
<accession>A0A8T0UHM1</accession>
<dbReference type="FunFam" id="3.80.10.10:FF:000213">
    <property type="entry name" value="Tyrosine-sulfated glycopeptide receptor 1"/>
    <property type="match status" value="1"/>
</dbReference>
<evidence type="ECO:0000256" key="8">
    <source>
        <dbReference type="ARBA" id="ARBA00022989"/>
    </source>
</evidence>
<keyword evidence="11" id="KW-0325">Glycoprotein</keyword>
<evidence type="ECO:0000313" key="16">
    <source>
        <dbReference type="EMBL" id="KAG2624102.1"/>
    </source>
</evidence>
<evidence type="ECO:0000259" key="15">
    <source>
        <dbReference type="Pfam" id="PF23598"/>
    </source>
</evidence>
<evidence type="ECO:0000256" key="11">
    <source>
        <dbReference type="ARBA" id="ARBA00023180"/>
    </source>
</evidence>
<dbReference type="Gene3D" id="3.80.10.10">
    <property type="entry name" value="Ribonuclease Inhibitor"/>
    <property type="match status" value="5"/>
</dbReference>
<keyword evidence="6 13" id="KW-0732">Signal</keyword>
<comment type="subcellular location">
    <subcellularLocation>
        <location evidence="1">Cell membrane</location>
        <topology evidence="1">Single-pass type I membrane protein</topology>
    </subcellularLocation>
</comment>
<dbReference type="Pfam" id="PF23598">
    <property type="entry name" value="LRR_14"/>
    <property type="match status" value="2"/>
</dbReference>
<feature type="transmembrane region" description="Helical" evidence="12">
    <location>
        <begin position="944"/>
        <end position="965"/>
    </location>
</feature>
<dbReference type="InterPro" id="IPR013210">
    <property type="entry name" value="LRR_N_plant-typ"/>
</dbReference>
<dbReference type="Proteomes" id="UP000823388">
    <property type="component" value="Chromosome 3K"/>
</dbReference>
<gene>
    <name evidence="16" type="ORF">PVAP13_3KG101400</name>
</gene>
<evidence type="ECO:0008006" key="18">
    <source>
        <dbReference type="Google" id="ProtNLM"/>
    </source>
</evidence>
<dbReference type="InterPro" id="IPR032675">
    <property type="entry name" value="LRR_dom_sf"/>
</dbReference>
<dbReference type="SMART" id="SM00369">
    <property type="entry name" value="LRR_TYP"/>
    <property type="match status" value="8"/>
</dbReference>
<comment type="caution">
    <text evidence="16">The sequence shown here is derived from an EMBL/GenBank/DDBJ whole genome shotgun (WGS) entry which is preliminary data.</text>
</comment>
<feature type="signal peptide" evidence="13">
    <location>
        <begin position="1"/>
        <end position="33"/>
    </location>
</feature>
<dbReference type="FunFam" id="3.80.10.10:FF:001347">
    <property type="entry name" value="LRR receptor-like serine/threonine-protein kinase GSO2"/>
    <property type="match status" value="1"/>
</dbReference>
<dbReference type="InterPro" id="IPR025875">
    <property type="entry name" value="Leu-rich_rpt_4"/>
</dbReference>
<keyword evidence="3" id="KW-1003">Cell membrane</keyword>
<reference evidence="16" key="1">
    <citation type="submission" date="2020-05" db="EMBL/GenBank/DDBJ databases">
        <title>WGS assembly of Panicum virgatum.</title>
        <authorList>
            <person name="Lovell J.T."/>
            <person name="Jenkins J."/>
            <person name="Shu S."/>
            <person name="Juenger T.E."/>
            <person name="Schmutz J."/>
        </authorList>
    </citation>
    <scope>NUCLEOTIDE SEQUENCE</scope>
    <source>
        <strain evidence="16">AP13</strain>
    </source>
</reference>
<evidence type="ECO:0000259" key="14">
    <source>
        <dbReference type="Pfam" id="PF08263"/>
    </source>
</evidence>
<dbReference type="PANTHER" id="PTHR48063:SF108">
    <property type="entry name" value="LEUCINE-RICH REPEAT-CONTAINING N-TERMINAL PLANT-TYPE DOMAIN-CONTAINING PROTEIN"/>
    <property type="match status" value="1"/>
</dbReference>
<keyword evidence="10" id="KW-0675">Receptor</keyword>
<feature type="chain" id="PRO_5035885933" description="Leucine-rich repeat-containing N-terminal plant-type domain-containing protein" evidence="13">
    <location>
        <begin position="34"/>
        <end position="1002"/>
    </location>
</feature>
<evidence type="ECO:0000313" key="17">
    <source>
        <dbReference type="Proteomes" id="UP000823388"/>
    </source>
</evidence>
<dbReference type="InterPro" id="IPR001611">
    <property type="entry name" value="Leu-rich_rpt"/>
</dbReference>
<evidence type="ECO:0000256" key="13">
    <source>
        <dbReference type="SAM" id="SignalP"/>
    </source>
</evidence>
<sequence length="1002" mass="111709">MAAATPRSSFHGAAAPAMWCLLLIFLVPTVATASTVVSGAAETSSLINGSCIAAERDALISFKAGITSDPSRLLESWRGRDCCRWYGVRCSTRTARVVKLNLRNDYFDDDFFSNDDRVVHGLRGQISSSLLTLRHLKHLDLSGNALGGNMSIPEFIGSLRSLTYVDLSNMNFIGRVPPQLGNLTKLVYLDIHKDFFYADAFAYAYSSDVSWLASLHSLEYLDISSVNLSAAVGWVHAVNNLPNLRVLHLSNCGLNSSTPSLGHYNLTVLEELYLPSNPFNSPAAPNWYWDVTSLKVLDIGGCELSGPFPDELGNLTMLETLHMEWNDIKGMIPATLKNLCSLQTVYLADNNIGGDITDLMERLPNCSWNSLQELNLFEANITGTTLKSVLNLTALSILNLQENHLSGSVPKKIGTLKYLTELHIGGNSLSGVISEAHFSSLINLESIDFSHTYLQVKVHPDWEPTFNLDRASFSSCHLGPQVPNWLRWQKSIFELEMSDAGLTGRIPDWFWTTFSDAMHLDLSYNKISGELPLSLEFMSVQELFLQSNRLIGSIPQLPRSITLLDISKNSLSGHMPSNFGAPYLQVAVLFFNYITGIIPYSICQSPHLRVLDLSNNLLTGGLPNCGKEDLKQMNPYGKNSSRINFANSYSLEIRILLLRNNSLSGGFPLFLKQCQNLVFLDLTQNMFSGNLPTWISKNMQRLVMLRLRSNNFFGHIPIEITWLFSLRILDLANNTFSGIMPRSLENLKALTTTVTDLDTIDDPFLEVHQYTYTVSPSDESNNDSLSLVIKGQVLEYRENAIYFMSIDLSCNRLTGQVPEEIGSLIGLVNLNLSSNFLSGNIPYKIGNLLYLESLDLSNNQLSGEIPWGLSDLTSLSYLNLSYNNLSGRIPSGHQLDTLKTDDPASMYIGNSGLCGHPLPKACPGDNPAQDPTRWHEDDSSQLDFHLGLIVGFLAGLWIIFCGLLFKETWRYTYFSLFDKLYDKVHVFFVVTWAKWFRKLGTN</sequence>
<dbReference type="Pfam" id="PF00560">
    <property type="entry name" value="LRR_1"/>
    <property type="match status" value="6"/>
</dbReference>
<evidence type="ECO:0000256" key="4">
    <source>
        <dbReference type="ARBA" id="ARBA00022614"/>
    </source>
</evidence>
<proteinExistence type="inferred from homology"/>
<dbReference type="EMBL" id="CM029041">
    <property type="protein sequence ID" value="KAG2624102.1"/>
    <property type="molecule type" value="Genomic_DNA"/>
</dbReference>
<evidence type="ECO:0000256" key="7">
    <source>
        <dbReference type="ARBA" id="ARBA00022737"/>
    </source>
</evidence>
<comment type="similarity">
    <text evidence="2">Belongs to the RLP family.</text>
</comment>
<dbReference type="OrthoDB" id="612781at2759"/>
<evidence type="ECO:0000256" key="2">
    <source>
        <dbReference type="ARBA" id="ARBA00009592"/>
    </source>
</evidence>
<feature type="domain" description="Disease resistance R13L4/SHOC-2-like LRR" evidence="15">
    <location>
        <begin position="293"/>
        <end position="487"/>
    </location>
</feature>